<reference evidence="2" key="1">
    <citation type="journal article" date="2023" name="Nat. Microbiol.">
        <title>Babesia duncani multi-omics identifies virulence factors and drug targets.</title>
        <authorList>
            <person name="Singh P."/>
            <person name="Lonardi S."/>
            <person name="Liang Q."/>
            <person name="Vydyam P."/>
            <person name="Khabirova E."/>
            <person name="Fang T."/>
            <person name="Gihaz S."/>
            <person name="Thekkiniath J."/>
            <person name="Munshi M."/>
            <person name="Abel S."/>
            <person name="Ciampossin L."/>
            <person name="Batugedara G."/>
            <person name="Gupta M."/>
            <person name="Lu X.M."/>
            <person name="Lenz T."/>
            <person name="Chakravarty S."/>
            <person name="Cornillot E."/>
            <person name="Hu Y."/>
            <person name="Ma W."/>
            <person name="Gonzalez L.M."/>
            <person name="Sanchez S."/>
            <person name="Estrada K."/>
            <person name="Sanchez-Flores A."/>
            <person name="Montero E."/>
            <person name="Harb O.S."/>
            <person name="Le Roch K.G."/>
            <person name="Mamoun C.B."/>
        </authorList>
    </citation>
    <scope>NUCLEOTIDE SEQUENCE</scope>
    <source>
        <strain evidence="2">WA1</strain>
    </source>
</reference>
<protein>
    <submittedName>
        <fullName evidence="2">Uncharacterized protein</fullName>
    </submittedName>
</protein>
<dbReference type="RefSeq" id="XP_067803071.1">
    <property type="nucleotide sequence ID" value="XM_067947849.1"/>
</dbReference>
<dbReference type="KEGG" id="bdw:94337126"/>
<dbReference type="AlphaFoldDB" id="A0AAD9PJY2"/>
<accession>A0AAD9PJY2</accession>
<keyword evidence="3" id="KW-1185">Reference proteome</keyword>
<sequence>MILGIVPALASPMEPPVIENLDSTSTVPLLSSQNENSLTLDQLMDKDTLCAQQRLLARYLDSEIPDFKTMSSNFINYRYTLNSLHNCNVLRKHEGDMSLCKVVPGERVECEIEGERNLATMIKEYLTINVCTCEAALNFALFIIGSVDFTTNDLMTRRLGLLVSLTKTNDPGAVNDYKEAAALLRELEPFFRDAETALRSKELQKVLYDRILVIQTILCAIGSGVTNPISQATSVESDEAALVTGNFKTLLEEAVSAFHEAYKPLGVLIDKVTSDEIFDKLFLLSRRALERQVKIAQDKIQQRAVNPPPPPKQQSVDKKPLEEPSNKPESTKAAPKGSLKFLNAVANIAGKSHLVNTPLYTSLDQELESLESKFERLMKMTNFVEDTIQSRRRDYARQIGEELLTFNIFHFKKSEESKPDVTKIRIPEYFVNKLLAHPHSIIRTLYEVIDSALPVAMVVSDPDGRVHDFYDPLLKEITQYDRWVNLTSSDYRFPPDIRGRNTGKKIPFALKNDENGKDFVCEAPKFMDIRRLVGVRKSMAHRSIRNGVSMKSLLITGLSDDTDSALLANPKLAKGPTRDILERPDAPLARKTSRNEIISGLIGTFIIIYTECSNAPWS</sequence>
<gene>
    <name evidence="2" type="ORF">BdWA1_002829</name>
</gene>
<comment type="caution">
    <text evidence="2">The sequence shown here is derived from an EMBL/GenBank/DDBJ whole genome shotgun (WGS) entry which is preliminary data.</text>
</comment>
<feature type="compositionally biased region" description="Basic and acidic residues" evidence="1">
    <location>
        <begin position="315"/>
        <end position="330"/>
    </location>
</feature>
<dbReference type="EMBL" id="JALLKP010000003">
    <property type="protein sequence ID" value="KAK2196229.1"/>
    <property type="molecule type" value="Genomic_DNA"/>
</dbReference>
<name>A0AAD9PJY2_9APIC</name>
<evidence type="ECO:0000313" key="2">
    <source>
        <dbReference type="EMBL" id="KAK2196229.1"/>
    </source>
</evidence>
<dbReference type="Proteomes" id="UP001214638">
    <property type="component" value="Unassembled WGS sequence"/>
</dbReference>
<feature type="region of interest" description="Disordered" evidence="1">
    <location>
        <begin position="299"/>
        <end position="334"/>
    </location>
</feature>
<organism evidence="2 3">
    <name type="scientific">Babesia duncani</name>
    <dbReference type="NCBI Taxonomy" id="323732"/>
    <lineage>
        <taxon>Eukaryota</taxon>
        <taxon>Sar</taxon>
        <taxon>Alveolata</taxon>
        <taxon>Apicomplexa</taxon>
        <taxon>Aconoidasida</taxon>
        <taxon>Piroplasmida</taxon>
        <taxon>Babesiidae</taxon>
        <taxon>Babesia</taxon>
    </lineage>
</organism>
<evidence type="ECO:0000256" key="1">
    <source>
        <dbReference type="SAM" id="MobiDB-lite"/>
    </source>
</evidence>
<dbReference type="GeneID" id="94337126"/>
<proteinExistence type="predicted"/>
<evidence type="ECO:0000313" key="3">
    <source>
        <dbReference type="Proteomes" id="UP001214638"/>
    </source>
</evidence>